<organism evidence="6">
    <name type="scientific">Schistocephalus solidus</name>
    <name type="common">Tapeworm</name>
    <dbReference type="NCBI Taxonomy" id="70667"/>
    <lineage>
        <taxon>Eukaryota</taxon>
        <taxon>Metazoa</taxon>
        <taxon>Spiralia</taxon>
        <taxon>Lophotrochozoa</taxon>
        <taxon>Platyhelminthes</taxon>
        <taxon>Cestoda</taxon>
        <taxon>Eucestoda</taxon>
        <taxon>Diphyllobothriidea</taxon>
        <taxon>Diphyllobothriidae</taxon>
        <taxon>Schistocephalus</taxon>
    </lineage>
</organism>
<gene>
    <name evidence="6" type="ORF">TR87026</name>
</gene>
<dbReference type="GO" id="GO:0061024">
    <property type="term" value="P:membrane organization"/>
    <property type="evidence" value="ECO:0007669"/>
    <property type="project" value="TreeGrafter"/>
</dbReference>
<dbReference type="EMBL" id="GEEE01005311">
    <property type="protein sequence ID" value="JAP57914.1"/>
    <property type="molecule type" value="Transcribed_RNA"/>
</dbReference>
<evidence type="ECO:0000256" key="5">
    <source>
        <dbReference type="SAM" id="Phobius"/>
    </source>
</evidence>
<keyword evidence="3 5" id="KW-1133">Transmembrane helix</keyword>
<dbReference type="Gene3D" id="3.40.50.12190">
    <property type="match status" value="1"/>
</dbReference>
<reference evidence="6" key="1">
    <citation type="submission" date="2016-01" db="EMBL/GenBank/DDBJ databases">
        <title>Reference transcriptome for the parasite Schistocephalus solidus: insights into the molecular evolution of parasitism.</title>
        <authorList>
            <person name="Hebert F.O."/>
            <person name="Grambauer S."/>
            <person name="Barber I."/>
            <person name="Landry C.R."/>
            <person name="Aubin-Horth N."/>
        </authorList>
    </citation>
    <scope>NUCLEOTIDE SEQUENCE</scope>
</reference>
<name>A0A0X3Q1V0_SCHSO</name>
<dbReference type="GO" id="GO:0016020">
    <property type="term" value="C:membrane"/>
    <property type="evidence" value="ECO:0007669"/>
    <property type="project" value="UniProtKB-SubCell"/>
</dbReference>
<accession>A0A0X3Q1V0</accession>
<dbReference type="InterPro" id="IPR008662">
    <property type="entry name" value="TOIP1/2"/>
</dbReference>
<dbReference type="GO" id="GO:0001671">
    <property type="term" value="F:ATPase activator activity"/>
    <property type="evidence" value="ECO:0007669"/>
    <property type="project" value="InterPro"/>
</dbReference>
<feature type="transmembrane region" description="Helical" evidence="5">
    <location>
        <begin position="123"/>
        <end position="147"/>
    </location>
</feature>
<evidence type="ECO:0000256" key="1">
    <source>
        <dbReference type="ARBA" id="ARBA00004370"/>
    </source>
</evidence>
<protein>
    <submittedName>
        <fullName evidence="6">Uncharacterized protein</fullName>
    </submittedName>
</protein>
<keyword evidence="2 5" id="KW-0812">Transmembrane</keyword>
<sequence>MLCYTSKDFKFKFFVLPSNLYAQPRCDSVETSFEPGPPRDTCKMDSVECRRSLNTTPTSPPAALLTDDEEKEIKVTKISASSSITRRRAQYDYVFQKSASTGNQKASQSTPPARHSTLQQVGLPTLIAVVILICGFIFITRSVWYWADKRSNTNWRQSVRELKRSYPGQDSRLWTVIQSAMQTLLCEGSRFPMAPLVILLLPNSPFAKATDQQSALPAKFADFIQNLSQVLAQLNSAGNQDCVPLNVSDLTSHPHDEKRQPTIKKLLLGKLRSEYDRNFRCFHIPGLDLLSGDVVLGLHGVSDYYSSPFKSSIFLFSLTEPPPCDSPHDFRKVETCVRRHFHSLWDRSIGEEEVAALISRFTGRIAVFV</sequence>
<evidence type="ECO:0000256" key="3">
    <source>
        <dbReference type="ARBA" id="ARBA00022989"/>
    </source>
</evidence>
<dbReference type="InterPro" id="IPR038599">
    <property type="entry name" value="LAP1C-like_C_sf"/>
</dbReference>
<evidence type="ECO:0000256" key="2">
    <source>
        <dbReference type="ARBA" id="ARBA00022692"/>
    </source>
</evidence>
<dbReference type="AlphaFoldDB" id="A0A0X3Q1V0"/>
<evidence type="ECO:0000256" key="4">
    <source>
        <dbReference type="ARBA" id="ARBA00023136"/>
    </source>
</evidence>
<keyword evidence="4 5" id="KW-0472">Membrane</keyword>
<proteinExistence type="predicted"/>
<comment type="subcellular location">
    <subcellularLocation>
        <location evidence="1">Membrane</location>
    </subcellularLocation>
</comment>
<dbReference type="PANTHER" id="PTHR18843">
    <property type="entry name" value="TORSIN-1A-INTERACTING PROTEIN"/>
    <property type="match status" value="1"/>
</dbReference>
<evidence type="ECO:0000313" key="6">
    <source>
        <dbReference type="EMBL" id="JAP57914.1"/>
    </source>
</evidence>
<dbReference type="PANTHER" id="PTHR18843:SF7">
    <property type="entry name" value="LAMINA-ASSOCIATED POLYPEPTIDE 1B ISOFORM 1-RELATED"/>
    <property type="match status" value="1"/>
</dbReference>